<evidence type="ECO:0000313" key="3">
    <source>
        <dbReference type="Proteomes" id="UP000236333"/>
    </source>
</evidence>
<dbReference type="AlphaFoldDB" id="A0A2J8AIW8"/>
<dbReference type="Proteomes" id="UP000236333">
    <property type="component" value="Unassembled WGS sequence"/>
</dbReference>
<evidence type="ECO:0000313" key="2">
    <source>
        <dbReference type="EMBL" id="PNH12460.1"/>
    </source>
</evidence>
<sequence length="127" mass="13111">MPPSVQVFLFVRPPRQEYGAAAAAAARSEAAAPGLPNGLSGALQRAQGAAPHWALTPGTTYATVSGPSGPWGRTRVKRSPSDPTSTDTSASASSRELALSVTARESCGAGRCSMRAHRPTCNRFSQS</sequence>
<organism evidence="2 3">
    <name type="scientific">Tetrabaena socialis</name>
    <dbReference type="NCBI Taxonomy" id="47790"/>
    <lineage>
        <taxon>Eukaryota</taxon>
        <taxon>Viridiplantae</taxon>
        <taxon>Chlorophyta</taxon>
        <taxon>core chlorophytes</taxon>
        <taxon>Chlorophyceae</taxon>
        <taxon>CS clade</taxon>
        <taxon>Chlamydomonadales</taxon>
        <taxon>Tetrabaenaceae</taxon>
        <taxon>Tetrabaena</taxon>
    </lineage>
</organism>
<keyword evidence="3" id="KW-1185">Reference proteome</keyword>
<evidence type="ECO:0000256" key="1">
    <source>
        <dbReference type="SAM" id="MobiDB-lite"/>
    </source>
</evidence>
<gene>
    <name evidence="2" type="ORF">TSOC_000593</name>
</gene>
<name>A0A2J8AIW8_9CHLO</name>
<accession>A0A2J8AIW8</accession>
<feature type="region of interest" description="Disordered" evidence="1">
    <location>
        <begin position="108"/>
        <end position="127"/>
    </location>
</feature>
<dbReference type="EMBL" id="PGGS01000008">
    <property type="protein sequence ID" value="PNH12460.1"/>
    <property type="molecule type" value="Genomic_DNA"/>
</dbReference>
<reference evidence="2 3" key="1">
    <citation type="journal article" date="2017" name="Mol. Biol. Evol.">
        <title>The 4-celled Tetrabaena socialis nuclear genome reveals the essential components for genetic control of cell number at the origin of multicellularity in the volvocine lineage.</title>
        <authorList>
            <person name="Featherston J."/>
            <person name="Arakaki Y."/>
            <person name="Hanschen E.R."/>
            <person name="Ferris P.J."/>
            <person name="Michod R.E."/>
            <person name="Olson B.J.S.C."/>
            <person name="Nozaki H."/>
            <person name="Durand P.M."/>
        </authorList>
    </citation>
    <scope>NUCLEOTIDE SEQUENCE [LARGE SCALE GENOMIC DNA]</scope>
    <source>
        <strain evidence="2 3">NIES-571</strain>
    </source>
</reference>
<feature type="region of interest" description="Disordered" evidence="1">
    <location>
        <begin position="60"/>
        <end position="98"/>
    </location>
</feature>
<protein>
    <submittedName>
        <fullName evidence="2">Uncharacterized protein</fullName>
    </submittedName>
</protein>
<proteinExistence type="predicted"/>
<comment type="caution">
    <text evidence="2">The sequence shown here is derived from an EMBL/GenBank/DDBJ whole genome shotgun (WGS) entry which is preliminary data.</text>
</comment>
<feature type="compositionally biased region" description="Low complexity" evidence="1">
    <location>
        <begin position="81"/>
        <end position="98"/>
    </location>
</feature>